<dbReference type="GO" id="GO:0015031">
    <property type="term" value="P:protein transport"/>
    <property type="evidence" value="ECO:0007669"/>
    <property type="project" value="InterPro"/>
</dbReference>
<dbReference type="SUPFAM" id="SSF109998">
    <property type="entry name" value="Triger factor/SurA peptide-binding domain-like"/>
    <property type="match status" value="1"/>
</dbReference>
<dbReference type="GO" id="GO:0003755">
    <property type="term" value="F:peptidyl-prolyl cis-trans isomerase activity"/>
    <property type="evidence" value="ECO:0007669"/>
    <property type="project" value="UniProtKB-KW"/>
</dbReference>
<gene>
    <name evidence="2" type="ORF">UV56_C0026G0003</name>
</gene>
<protein>
    <submittedName>
        <fullName evidence="2">Trigger factor</fullName>
    </submittedName>
</protein>
<dbReference type="Proteomes" id="UP000034611">
    <property type="component" value="Unassembled WGS sequence"/>
</dbReference>
<evidence type="ECO:0000313" key="3">
    <source>
        <dbReference type="Proteomes" id="UP000034611"/>
    </source>
</evidence>
<comment type="caution">
    <text evidence="2">The sequence shown here is derived from an EMBL/GenBank/DDBJ whole genome shotgun (WGS) entry which is preliminary data.</text>
</comment>
<dbReference type="InterPro" id="IPR027304">
    <property type="entry name" value="Trigger_fact/SurA_dom_sf"/>
</dbReference>
<dbReference type="Pfam" id="PF05697">
    <property type="entry name" value="Trigger_N"/>
    <property type="match status" value="1"/>
</dbReference>
<dbReference type="EMBL" id="LCEY01000026">
    <property type="protein sequence ID" value="KKS80146.1"/>
    <property type="molecule type" value="Genomic_DNA"/>
</dbReference>
<dbReference type="SUPFAM" id="SSF102735">
    <property type="entry name" value="Trigger factor ribosome-binding domain"/>
    <property type="match status" value="1"/>
</dbReference>
<dbReference type="PATRIC" id="fig|1618585.3.peg.312"/>
<proteinExistence type="predicted"/>
<accession>A0A0G1EAT3</accession>
<dbReference type="InterPro" id="IPR036611">
    <property type="entry name" value="Trigger_fac_ribosome-bd_sf"/>
</dbReference>
<reference evidence="2 3" key="1">
    <citation type="journal article" date="2015" name="Nature">
        <title>rRNA introns, odd ribosomes, and small enigmatic genomes across a large radiation of phyla.</title>
        <authorList>
            <person name="Brown C.T."/>
            <person name="Hug L.A."/>
            <person name="Thomas B.C."/>
            <person name="Sharon I."/>
            <person name="Castelle C.J."/>
            <person name="Singh A."/>
            <person name="Wilkins M.J."/>
            <person name="Williams K.H."/>
            <person name="Banfield J.F."/>
        </authorList>
    </citation>
    <scope>NUCLEOTIDE SEQUENCE [LARGE SCALE GENOMIC DNA]</scope>
</reference>
<dbReference type="InterPro" id="IPR037041">
    <property type="entry name" value="Trigger_fac_C_sf"/>
</dbReference>
<dbReference type="AlphaFoldDB" id="A0A0G1EAT3"/>
<dbReference type="GO" id="GO:0006457">
    <property type="term" value="P:protein folding"/>
    <property type="evidence" value="ECO:0007669"/>
    <property type="project" value="InterPro"/>
</dbReference>
<name>A0A0G1EAT3_9BACT</name>
<dbReference type="Gene3D" id="1.10.3120.10">
    <property type="entry name" value="Trigger factor, C-terminal domain"/>
    <property type="match status" value="1"/>
</dbReference>
<dbReference type="InterPro" id="IPR008881">
    <property type="entry name" value="Trigger_fac_ribosome-bd_bac"/>
</dbReference>
<feature type="domain" description="Trigger factor ribosome-binding bacterial" evidence="1">
    <location>
        <begin position="16"/>
        <end position="140"/>
    </location>
</feature>
<organism evidence="2 3">
    <name type="scientific">Candidatus Woesebacteria bacterium GW2011_GWC1_43_10b</name>
    <dbReference type="NCBI Taxonomy" id="1618585"/>
    <lineage>
        <taxon>Bacteria</taxon>
        <taxon>Candidatus Woeseibacteriota</taxon>
    </lineage>
</organism>
<evidence type="ECO:0000259" key="1">
    <source>
        <dbReference type="Pfam" id="PF05697"/>
    </source>
</evidence>
<evidence type="ECO:0000313" key="2">
    <source>
        <dbReference type="EMBL" id="KKS80146.1"/>
    </source>
</evidence>
<sequence>MKTKATSVLAKSGDGSIQITFSIPYGEIKTARQAAVGELSQNITVPGFRKGKAPYQKAFNKLSPGDVVEKTITILFPELFADAIREHKIKPATYPKLELLKAEEEKPWEIKATTCELPRIKLLAYKKELTMALKTKKKLSAQEKEQMVIETLLKLVEVKIPEILIREETDARLSQLLARIEKLGLTLESYLASIGKNVETMRADYQNESEKTLKLELILNEIADQEKVKVKEEDINKAMAEIKAADNPRQRAAVRSLLRKRAVLTLLAGLV</sequence>
<dbReference type="Gene3D" id="3.30.70.1050">
    <property type="entry name" value="Trigger factor ribosome-binding domain"/>
    <property type="match status" value="1"/>
</dbReference>